<dbReference type="Proteomes" id="UP000624404">
    <property type="component" value="Unassembled WGS sequence"/>
</dbReference>
<evidence type="ECO:0000313" key="2">
    <source>
        <dbReference type="EMBL" id="CAD6442382.1"/>
    </source>
</evidence>
<gene>
    <name evidence="2" type="ORF">SCLTRI_LOCUS2174</name>
</gene>
<organism evidence="2 3">
    <name type="scientific">Sclerotinia trifoliorum</name>
    <dbReference type="NCBI Taxonomy" id="28548"/>
    <lineage>
        <taxon>Eukaryota</taxon>
        <taxon>Fungi</taxon>
        <taxon>Dikarya</taxon>
        <taxon>Ascomycota</taxon>
        <taxon>Pezizomycotina</taxon>
        <taxon>Leotiomycetes</taxon>
        <taxon>Helotiales</taxon>
        <taxon>Sclerotiniaceae</taxon>
        <taxon>Sclerotinia</taxon>
    </lineage>
</organism>
<proteinExistence type="predicted"/>
<keyword evidence="3" id="KW-1185">Reference proteome</keyword>
<dbReference type="SUPFAM" id="SSF46565">
    <property type="entry name" value="Chaperone J-domain"/>
    <property type="match status" value="1"/>
</dbReference>
<dbReference type="EMBL" id="CAJHIA010000008">
    <property type="protein sequence ID" value="CAD6442382.1"/>
    <property type="molecule type" value="Genomic_DNA"/>
</dbReference>
<protein>
    <submittedName>
        <fullName evidence="2">Fa84d84c-f567-41ae-b832-7440475e4640-CDS</fullName>
    </submittedName>
</protein>
<evidence type="ECO:0000256" key="1">
    <source>
        <dbReference type="SAM" id="MobiDB-lite"/>
    </source>
</evidence>
<dbReference type="OrthoDB" id="10465446at2759"/>
<dbReference type="InterPro" id="IPR036869">
    <property type="entry name" value="J_dom_sf"/>
</dbReference>
<reference evidence="2" key="1">
    <citation type="submission" date="2020-10" db="EMBL/GenBank/DDBJ databases">
        <authorList>
            <person name="Kusch S."/>
        </authorList>
    </citation>
    <scope>NUCLEOTIDE SEQUENCE</scope>
    <source>
        <strain evidence="2">SwB9</strain>
    </source>
</reference>
<feature type="region of interest" description="Disordered" evidence="1">
    <location>
        <begin position="245"/>
        <end position="284"/>
    </location>
</feature>
<comment type="caution">
    <text evidence="2">The sequence shown here is derived from an EMBL/GenBank/DDBJ whole genome shotgun (WGS) entry which is preliminary data.</text>
</comment>
<sequence>MSSRKCYPRIGISPIWYNVNQPLNAPYEPTKIKYRELLRDLHPDKNGNRHNESWFYNLLAQDIQIFRTAETYNEYREDYYYELKYYEYERLKRVKKLFGGRKPWLFDYNPELESDGNCTNWTLINAAKVVNFVHGIDNFLPTKFVDDFWNMRIFKFNKANETELEMFDDNCKRFTMDLTYKKDLNVVAWSSVDSRGFPFFSNTICQWDILIIEFIVCLLVLRGGYICFCKFGSWKSKEDAEQISRYGSDTESEESFGREEQISRYGSESESEESFGRDEQEDEE</sequence>
<feature type="compositionally biased region" description="Acidic residues" evidence="1">
    <location>
        <begin position="269"/>
        <end position="284"/>
    </location>
</feature>
<evidence type="ECO:0000313" key="3">
    <source>
        <dbReference type="Proteomes" id="UP000624404"/>
    </source>
</evidence>
<accession>A0A8H2ZKQ9</accession>
<name>A0A8H2ZKQ9_9HELO</name>
<dbReference type="AlphaFoldDB" id="A0A8H2ZKQ9"/>